<dbReference type="SUPFAM" id="SSF160930">
    <property type="entry name" value="FlhC-like"/>
    <property type="match status" value="1"/>
</dbReference>
<dbReference type="EMBL" id="CP015118">
    <property type="protein sequence ID" value="ARN21418.1"/>
    <property type="molecule type" value="Genomic_DNA"/>
</dbReference>
<accession>A0A1W6LB71</accession>
<dbReference type="AlphaFoldDB" id="A0A1W6LB71"/>
<feature type="region of interest" description="Disordered" evidence="1">
    <location>
        <begin position="271"/>
        <end position="295"/>
    </location>
</feature>
<sequence length="431" mass="47023">MESLQNSLHAACVVDQKDLNETVVGAVAAVARQSLHDCAELFGITVRLAQRFASMALQGEDRRSEVDPLADLATTPTALWRVHMTLDDVTQMQRGRAAPMPPHLERYRPVLKGLNEQVVLMLLRYATQPRLAALMSGLGSREVMEAMSSAGCSTLVQSAGHLAHPLVSLTLNEVYLDRVFSTLSGLPVDPVLRSLVARTLCSWEDCVEISEALDRELAAPRPVRVTKIGRPTAVFLPPGEADTIRQLIAHGVSTKAILQFTRSEVNSAQVRRLRKASDDQRPEPADDDVVDPSLPRTHDSNAAVWGSAVRRLLVTSIFAHQRVLVSLGLPPHAAFVEAYEFYATHHRDPANPLSLSRLISAVFTPLQDGLVHLGHCSECNTMHLSHDGHHNGIECPVCALAKFNKLGRPSSFRTGNWGSAPRARSGEALMA</sequence>
<dbReference type="Proteomes" id="UP000193427">
    <property type="component" value="Chromosome"/>
</dbReference>
<dbReference type="STRING" id="946333.A4W93_16770"/>
<keyword evidence="3" id="KW-1185">Reference proteome</keyword>
<dbReference type="KEGG" id="rgu:A4W93_16770"/>
<gene>
    <name evidence="2" type="ORF">A4W93_16770</name>
</gene>
<evidence type="ECO:0000313" key="3">
    <source>
        <dbReference type="Proteomes" id="UP000193427"/>
    </source>
</evidence>
<reference evidence="2 3" key="1">
    <citation type="submission" date="2016-04" db="EMBL/GenBank/DDBJ databases">
        <title>Complete genome sequence of natural rubber-degrading, novel Gram-negative bacterium, Rhizobacter gummiphilus strain NS21.</title>
        <authorList>
            <person name="Tabata M."/>
            <person name="Kasai D."/>
            <person name="Fukuda M."/>
        </authorList>
    </citation>
    <scope>NUCLEOTIDE SEQUENCE [LARGE SCALE GENOMIC DNA]</scope>
    <source>
        <strain evidence="2 3">NS21</strain>
    </source>
</reference>
<evidence type="ECO:0000313" key="2">
    <source>
        <dbReference type="EMBL" id="ARN21418.1"/>
    </source>
</evidence>
<proteinExistence type="predicted"/>
<evidence type="ECO:0000256" key="1">
    <source>
        <dbReference type="SAM" id="MobiDB-lite"/>
    </source>
</evidence>
<organism evidence="2 3">
    <name type="scientific">Piscinibacter gummiphilus</name>
    <dbReference type="NCBI Taxonomy" id="946333"/>
    <lineage>
        <taxon>Bacteria</taxon>
        <taxon>Pseudomonadati</taxon>
        <taxon>Pseudomonadota</taxon>
        <taxon>Betaproteobacteria</taxon>
        <taxon>Burkholderiales</taxon>
        <taxon>Sphaerotilaceae</taxon>
        <taxon>Piscinibacter</taxon>
    </lineage>
</organism>
<dbReference type="OrthoDB" id="9893714at2"/>
<protein>
    <submittedName>
        <fullName evidence="2">Uncharacterized protein</fullName>
    </submittedName>
</protein>
<feature type="compositionally biased region" description="Basic and acidic residues" evidence="1">
    <location>
        <begin position="275"/>
        <end position="284"/>
    </location>
</feature>
<name>A0A1W6LB71_9BURK</name>
<dbReference type="RefSeq" id="WP_157782179.1">
    <property type="nucleotide sequence ID" value="NZ_BSPR01000013.1"/>
</dbReference>